<dbReference type="EMBL" id="BMKR01000006">
    <property type="protein sequence ID" value="GGF72205.1"/>
    <property type="molecule type" value="Genomic_DNA"/>
</dbReference>
<reference evidence="1" key="2">
    <citation type="submission" date="2020-09" db="EMBL/GenBank/DDBJ databases">
        <authorList>
            <person name="Sun Q."/>
            <person name="Zhou Y."/>
        </authorList>
    </citation>
    <scope>NUCLEOTIDE SEQUENCE</scope>
    <source>
        <strain evidence="1">CGMCC 1.16134</strain>
    </source>
</reference>
<dbReference type="AlphaFoldDB" id="A0A917C4Q3"/>
<organism evidence="1 2">
    <name type="scientific">Paenibacillus albidus</name>
    <dbReference type="NCBI Taxonomy" id="2041023"/>
    <lineage>
        <taxon>Bacteria</taxon>
        <taxon>Bacillati</taxon>
        <taxon>Bacillota</taxon>
        <taxon>Bacilli</taxon>
        <taxon>Bacillales</taxon>
        <taxon>Paenibacillaceae</taxon>
        <taxon>Paenibacillus</taxon>
    </lineage>
</organism>
<dbReference type="Proteomes" id="UP000637643">
    <property type="component" value="Unassembled WGS sequence"/>
</dbReference>
<gene>
    <name evidence="1" type="ORF">GCM10010912_16650</name>
</gene>
<sequence>MNQLATNLIHPRALVMINSALQSLLLKDKECRIERLKLHVYPDSAMAQHHSISTAFGMLRICPNIYVTKGVAYVVEDSGRGKMAFAWVSRR</sequence>
<reference evidence="1" key="1">
    <citation type="journal article" date="2014" name="Int. J. Syst. Evol. Microbiol.">
        <title>Complete genome sequence of Corynebacterium casei LMG S-19264T (=DSM 44701T), isolated from a smear-ripened cheese.</title>
        <authorList>
            <consortium name="US DOE Joint Genome Institute (JGI-PGF)"/>
            <person name="Walter F."/>
            <person name="Albersmeier A."/>
            <person name="Kalinowski J."/>
            <person name="Ruckert C."/>
        </authorList>
    </citation>
    <scope>NUCLEOTIDE SEQUENCE</scope>
    <source>
        <strain evidence="1">CGMCC 1.16134</strain>
    </source>
</reference>
<comment type="caution">
    <text evidence="1">The sequence shown here is derived from an EMBL/GenBank/DDBJ whole genome shotgun (WGS) entry which is preliminary data.</text>
</comment>
<keyword evidence="2" id="KW-1185">Reference proteome</keyword>
<protein>
    <submittedName>
        <fullName evidence="1">Uncharacterized protein</fullName>
    </submittedName>
</protein>
<evidence type="ECO:0000313" key="2">
    <source>
        <dbReference type="Proteomes" id="UP000637643"/>
    </source>
</evidence>
<dbReference type="RefSeq" id="WP_189023804.1">
    <property type="nucleotide sequence ID" value="NZ_BMKR01000006.1"/>
</dbReference>
<evidence type="ECO:0000313" key="1">
    <source>
        <dbReference type="EMBL" id="GGF72205.1"/>
    </source>
</evidence>
<proteinExistence type="predicted"/>
<accession>A0A917C4Q3</accession>
<name>A0A917C4Q3_9BACL</name>